<dbReference type="EC" id="1.1.1.-" evidence="4"/>
<name>A0A1J5QRZ3_9ZZZZ</name>
<protein>
    <submittedName>
        <fullName evidence="4">NADP-dependent 3-hydroxy acid dehydrogenase YdfG</fullName>
        <ecNumber evidence="4">1.1.1.-</ecNumber>
        <ecNumber evidence="4">1.1.1.298</ecNumber>
    </submittedName>
</protein>
<comment type="caution">
    <text evidence="4">The sequence shown here is derived from an EMBL/GenBank/DDBJ whole genome shotgun (WGS) entry which is preliminary data.</text>
</comment>
<dbReference type="AlphaFoldDB" id="A0A1J5QRZ3"/>
<gene>
    <name evidence="4" type="primary">ydfG_4</name>
    <name evidence="4" type="ORF">GALL_317470</name>
</gene>
<keyword evidence="2" id="KW-0521">NADP</keyword>
<comment type="similarity">
    <text evidence="1">Belongs to the short-chain dehydrogenases/reductases (SDR) family.</text>
</comment>
<evidence type="ECO:0000313" key="4">
    <source>
        <dbReference type="EMBL" id="OIQ86390.1"/>
    </source>
</evidence>
<dbReference type="PRINTS" id="PR00081">
    <property type="entry name" value="GDHRDH"/>
</dbReference>
<dbReference type="EMBL" id="MLJW01000482">
    <property type="protein sequence ID" value="OIQ86390.1"/>
    <property type="molecule type" value="Genomic_DNA"/>
</dbReference>
<evidence type="ECO:0000256" key="3">
    <source>
        <dbReference type="ARBA" id="ARBA00023002"/>
    </source>
</evidence>
<accession>A0A1J5QRZ3</accession>
<dbReference type="PANTHER" id="PTHR43490">
    <property type="entry name" value="(+)-NEOMENTHOL DEHYDROGENASE"/>
    <property type="match status" value="1"/>
</dbReference>
<dbReference type="PANTHER" id="PTHR43490:SF99">
    <property type="entry name" value="SHORT-CHAIN DEHYDROGENASE_REDUCTASE"/>
    <property type="match status" value="1"/>
</dbReference>
<dbReference type="InterPro" id="IPR020904">
    <property type="entry name" value="Sc_DH/Rdtase_CS"/>
</dbReference>
<dbReference type="PRINTS" id="PR00080">
    <property type="entry name" value="SDRFAMILY"/>
</dbReference>
<dbReference type="SUPFAM" id="SSF51735">
    <property type="entry name" value="NAD(P)-binding Rossmann-fold domains"/>
    <property type="match status" value="1"/>
</dbReference>
<reference evidence="4" key="1">
    <citation type="submission" date="2016-10" db="EMBL/GenBank/DDBJ databases">
        <title>Sequence of Gallionella enrichment culture.</title>
        <authorList>
            <person name="Poehlein A."/>
            <person name="Muehling M."/>
            <person name="Daniel R."/>
        </authorList>
    </citation>
    <scope>NUCLEOTIDE SEQUENCE</scope>
</reference>
<proteinExistence type="inferred from homology"/>
<dbReference type="Gene3D" id="3.40.50.720">
    <property type="entry name" value="NAD(P)-binding Rossmann-like Domain"/>
    <property type="match status" value="1"/>
</dbReference>
<evidence type="ECO:0000256" key="2">
    <source>
        <dbReference type="ARBA" id="ARBA00022857"/>
    </source>
</evidence>
<organism evidence="4">
    <name type="scientific">mine drainage metagenome</name>
    <dbReference type="NCBI Taxonomy" id="410659"/>
    <lineage>
        <taxon>unclassified sequences</taxon>
        <taxon>metagenomes</taxon>
        <taxon>ecological metagenomes</taxon>
    </lineage>
</organism>
<dbReference type="GO" id="GO:0035527">
    <property type="term" value="F:3-hydroxypropionate dehydrogenase (NADP+) activity"/>
    <property type="evidence" value="ECO:0007669"/>
    <property type="project" value="UniProtKB-EC"/>
</dbReference>
<sequence length="231" mass="23683">MTITLITGANKGLGLQTARELLAAGHTVYLGARDAQRGRDAAASIGARPVLIDVTDDASVEAAAAVVRAEEGHLDVLVNNAGIAASGASPRDVSGPDMVRTFDTNAFGIVRMMRAFVPLLEASESPVVVNVSSGLGSFALTTDPDNIAALYTLVAYSSSKAAVNMLTLQYARAFPGIRINAVDPGYTSTDLNGHCGTQTVEEGAVAIVRMALIGADGPTGTLVDAAGVEPW</sequence>
<evidence type="ECO:0000256" key="1">
    <source>
        <dbReference type="ARBA" id="ARBA00006484"/>
    </source>
</evidence>
<dbReference type="EC" id="1.1.1.298" evidence="4"/>
<dbReference type="Pfam" id="PF00106">
    <property type="entry name" value="adh_short"/>
    <property type="match status" value="1"/>
</dbReference>
<dbReference type="InterPro" id="IPR036291">
    <property type="entry name" value="NAD(P)-bd_dom_sf"/>
</dbReference>
<dbReference type="PROSITE" id="PS00061">
    <property type="entry name" value="ADH_SHORT"/>
    <property type="match status" value="1"/>
</dbReference>
<dbReference type="InterPro" id="IPR002347">
    <property type="entry name" value="SDR_fam"/>
</dbReference>
<keyword evidence="3 4" id="KW-0560">Oxidoreductase</keyword>